<evidence type="ECO:0000256" key="1">
    <source>
        <dbReference type="SAM" id="Phobius"/>
    </source>
</evidence>
<feature type="transmembrane region" description="Helical" evidence="1">
    <location>
        <begin position="98"/>
        <end position="120"/>
    </location>
</feature>
<sequence length="476" mass="54130">MAGCFGAVLIYHFLIQSITMSRVNLASDSKQYVGIYRLFWVVWTIMLLSAILVAPFMKPLYQNWNITEWSIDYSDGFVRRGLFGAGINWFRQWQIQPLPLIFGIASTAYICTSLLWIKAIRRIHSKLSQNELLLLLFNPCTILFFTLDGSPLRKDIFPILFTMISLSIVRSIDPQRHQFSIKFILFSLWQAVCGVILALSHEGIALFFWLPINWLLFAVVSSKLTYPQIESLARQKLVRYLWQILVFLPTIVACAAAIKWSGNSGTALAICKNWESVLAVNCATQSADTAAISALSWDLSEAWSKSGFTLLDTGVVLLWFIPFWFWTGIHLRIANKVSISPSFSVKIAAWIGIFTLPIYLIGWDWGRWFAMQSMLILATVLILADSQWSADLEARLDLWYRQSSIINRPFRWSQNFSQFILDRSTKYFNFSASTLWYSGVIGLPHCCATTLAILVKGFPGGFIVAAIRLFTIDLSP</sequence>
<feature type="transmembrane region" description="Helical" evidence="1">
    <location>
        <begin position="206"/>
        <end position="226"/>
    </location>
</feature>
<keyword evidence="3" id="KW-1185">Reference proteome</keyword>
<protein>
    <recommendedName>
        <fullName evidence="4">Glycosyltransferase RgtA/B/C/D-like domain-containing protein</fullName>
    </recommendedName>
</protein>
<proteinExistence type="predicted"/>
<keyword evidence="1" id="KW-0812">Transmembrane</keyword>
<keyword evidence="1" id="KW-1133">Transmembrane helix</keyword>
<dbReference type="EMBL" id="PVWO01000361">
    <property type="protein sequence ID" value="PSB51360.1"/>
    <property type="molecule type" value="Genomic_DNA"/>
</dbReference>
<dbReference type="Proteomes" id="UP000238937">
    <property type="component" value="Unassembled WGS sequence"/>
</dbReference>
<feature type="transmembrane region" description="Helical" evidence="1">
    <location>
        <begin position="179"/>
        <end position="200"/>
    </location>
</feature>
<feature type="transmembrane region" description="Helical" evidence="1">
    <location>
        <begin position="238"/>
        <end position="258"/>
    </location>
</feature>
<feature type="transmembrane region" description="Helical" evidence="1">
    <location>
        <begin position="343"/>
        <end position="362"/>
    </location>
</feature>
<evidence type="ECO:0000313" key="3">
    <source>
        <dbReference type="Proteomes" id="UP000238937"/>
    </source>
</evidence>
<reference evidence="2 3" key="1">
    <citation type="submission" date="2018-03" db="EMBL/GenBank/DDBJ databases">
        <title>The ancient ancestry and fast evolution of plastids.</title>
        <authorList>
            <person name="Moore K.R."/>
            <person name="Magnabosco C."/>
            <person name="Momper L."/>
            <person name="Gold D.A."/>
            <person name="Bosak T."/>
            <person name="Fournier G.P."/>
        </authorList>
    </citation>
    <scope>NUCLEOTIDE SEQUENCE [LARGE SCALE GENOMIC DNA]</scope>
    <source>
        <strain evidence="2 3">CCALA 037</strain>
    </source>
</reference>
<feature type="transmembrane region" description="Helical" evidence="1">
    <location>
        <begin position="6"/>
        <end position="26"/>
    </location>
</feature>
<dbReference type="AlphaFoldDB" id="A0A2T1G2H5"/>
<evidence type="ECO:0000313" key="2">
    <source>
        <dbReference type="EMBL" id="PSB51360.1"/>
    </source>
</evidence>
<gene>
    <name evidence="2" type="ORF">C7B77_21685</name>
</gene>
<accession>A0A2T1G2H5</accession>
<keyword evidence="1" id="KW-0472">Membrane</keyword>
<feature type="transmembrane region" description="Helical" evidence="1">
    <location>
        <begin position="38"/>
        <end position="57"/>
    </location>
</feature>
<evidence type="ECO:0008006" key="4">
    <source>
        <dbReference type="Google" id="ProtNLM"/>
    </source>
</evidence>
<feature type="transmembrane region" description="Helical" evidence="1">
    <location>
        <begin position="368"/>
        <end position="386"/>
    </location>
</feature>
<feature type="transmembrane region" description="Helical" evidence="1">
    <location>
        <begin position="308"/>
        <end position="331"/>
    </location>
</feature>
<name>A0A2T1G2H5_9CYAN</name>
<comment type="caution">
    <text evidence="2">The sequence shown here is derived from an EMBL/GenBank/DDBJ whole genome shotgun (WGS) entry which is preliminary data.</text>
</comment>
<organism evidence="2 3">
    <name type="scientific">Chamaesiphon polymorphus CCALA 037</name>
    <dbReference type="NCBI Taxonomy" id="2107692"/>
    <lineage>
        <taxon>Bacteria</taxon>
        <taxon>Bacillati</taxon>
        <taxon>Cyanobacteriota</taxon>
        <taxon>Cyanophyceae</taxon>
        <taxon>Gomontiellales</taxon>
        <taxon>Chamaesiphonaceae</taxon>
        <taxon>Chamaesiphon</taxon>
    </lineage>
</organism>